<dbReference type="AlphaFoldDB" id="A0AAV6R9E7"/>
<keyword evidence="2" id="KW-1185">Reference proteome</keyword>
<protein>
    <submittedName>
        <fullName evidence="1">Uncharacterized protein</fullName>
    </submittedName>
</protein>
<dbReference type="Proteomes" id="UP000693946">
    <property type="component" value="Linkage Group LG2"/>
</dbReference>
<evidence type="ECO:0000313" key="1">
    <source>
        <dbReference type="EMBL" id="KAG7501680.1"/>
    </source>
</evidence>
<organism evidence="1 2">
    <name type="scientific">Solea senegalensis</name>
    <name type="common">Senegalese sole</name>
    <dbReference type="NCBI Taxonomy" id="28829"/>
    <lineage>
        <taxon>Eukaryota</taxon>
        <taxon>Metazoa</taxon>
        <taxon>Chordata</taxon>
        <taxon>Craniata</taxon>
        <taxon>Vertebrata</taxon>
        <taxon>Euteleostomi</taxon>
        <taxon>Actinopterygii</taxon>
        <taxon>Neopterygii</taxon>
        <taxon>Teleostei</taxon>
        <taxon>Neoteleostei</taxon>
        <taxon>Acanthomorphata</taxon>
        <taxon>Carangaria</taxon>
        <taxon>Pleuronectiformes</taxon>
        <taxon>Pleuronectoidei</taxon>
        <taxon>Soleidae</taxon>
        <taxon>Solea</taxon>
    </lineage>
</organism>
<name>A0AAV6R9E7_SOLSE</name>
<proteinExistence type="predicted"/>
<sequence>MAQLLREFDEYQLNILGISEMRWTGSGKLCSDGKTVLCSGHEDNRQGFDSVVGPTARKTSNNEERLLLFCNINSLNVGNTYFQHKMIHKKTSRSSAGTT</sequence>
<gene>
    <name evidence="1" type="ORF">JOB18_004705</name>
</gene>
<accession>A0AAV6R9E7</accession>
<dbReference type="EMBL" id="JAGKHQ010000012">
    <property type="protein sequence ID" value="KAG7501680.1"/>
    <property type="molecule type" value="Genomic_DNA"/>
</dbReference>
<evidence type="ECO:0000313" key="2">
    <source>
        <dbReference type="Proteomes" id="UP000693946"/>
    </source>
</evidence>
<comment type="caution">
    <text evidence="1">The sequence shown here is derived from an EMBL/GenBank/DDBJ whole genome shotgun (WGS) entry which is preliminary data.</text>
</comment>
<reference evidence="1 2" key="1">
    <citation type="journal article" date="2021" name="Sci. Rep.">
        <title>Chromosome anchoring in Senegalese sole (Solea senegalensis) reveals sex-associated markers and genome rearrangements in flatfish.</title>
        <authorList>
            <person name="Guerrero-Cozar I."/>
            <person name="Gomez-Garrido J."/>
            <person name="Berbel C."/>
            <person name="Martinez-Blanch J.F."/>
            <person name="Alioto T."/>
            <person name="Claros M.G."/>
            <person name="Gagnaire P.A."/>
            <person name="Manchado M."/>
        </authorList>
    </citation>
    <scope>NUCLEOTIDE SEQUENCE [LARGE SCALE GENOMIC DNA]</scope>
    <source>
        <strain evidence="1">Sse05_10M</strain>
    </source>
</reference>